<dbReference type="OrthoDB" id="1843218at2759"/>
<organism evidence="5 6">
    <name type="scientific">Spinacia oleracea</name>
    <name type="common">Spinach</name>
    <dbReference type="NCBI Taxonomy" id="3562"/>
    <lineage>
        <taxon>Eukaryota</taxon>
        <taxon>Viridiplantae</taxon>
        <taxon>Streptophyta</taxon>
        <taxon>Embryophyta</taxon>
        <taxon>Tracheophyta</taxon>
        <taxon>Spermatophyta</taxon>
        <taxon>Magnoliopsida</taxon>
        <taxon>eudicotyledons</taxon>
        <taxon>Gunneridae</taxon>
        <taxon>Pentapetalae</taxon>
        <taxon>Caryophyllales</taxon>
        <taxon>Chenopodiaceae</taxon>
        <taxon>Chenopodioideae</taxon>
        <taxon>Anserineae</taxon>
        <taxon>Spinacia</taxon>
    </lineage>
</organism>
<dbReference type="PIRSF" id="PIRSF002144">
    <property type="entry name" value="Ribosomal_S19"/>
    <property type="match status" value="1"/>
</dbReference>
<dbReference type="SUPFAM" id="SSF54570">
    <property type="entry name" value="Ribosomal protein S19"/>
    <property type="match status" value="1"/>
</dbReference>
<reference evidence="6" key="2">
    <citation type="submission" date="2025-08" db="UniProtKB">
        <authorList>
            <consortium name="RefSeq"/>
        </authorList>
    </citation>
    <scope>IDENTIFICATION</scope>
    <source>
        <tissue evidence="6">Leaf</tissue>
    </source>
</reference>
<dbReference type="InterPro" id="IPR005713">
    <property type="entry name" value="Ribosomal_uS19_euk/arc"/>
</dbReference>
<proteinExistence type="inferred from homology"/>
<dbReference type="NCBIfam" id="NF003121">
    <property type="entry name" value="PRK04038.1"/>
    <property type="match status" value="1"/>
</dbReference>
<dbReference type="GO" id="GO:0000028">
    <property type="term" value="P:ribosomal small subunit assembly"/>
    <property type="evidence" value="ECO:0007669"/>
    <property type="project" value="TreeGrafter"/>
</dbReference>
<dbReference type="HAMAP" id="MF_00531">
    <property type="entry name" value="Ribosomal_uS19"/>
    <property type="match status" value="1"/>
</dbReference>
<dbReference type="GO" id="GO:0003735">
    <property type="term" value="F:structural constituent of ribosome"/>
    <property type="evidence" value="ECO:0000318"/>
    <property type="project" value="GO_Central"/>
</dbReference>
<evidence type="ECO:0000313" key="5">
    <source>
        <dbReference type="Proteomes" id="UP000813463"/>
    </source>
</evidence>
<dbReference type="PANTHER" id="PTHR11880">
    <property type="entry name" value="RIBOSOMAL PROTEIN S19P FAMILY MEMBER"/>
    <property type="match status" value="1"/>
</dbReference>
<dbReference type="Gene3D" id="3.30.860.10">
    <property type="entry name" value="30s Ribosomal Protein S19, Chain A"/>
    <property type="match status" value="1"/>
</dbReference>
<dbReference type="AlphaFoldDB" id="A0A9R0I7U8"/>
<dbReference type="GO" id="GO:0006412">
    <property type="term" value="P:translation"/>
    <property type="evidence" value="ECO:0007669"/>
    <property type="project" value="InterPro"/>
</dbReference>
<evidence type="ECO:0000256" key="2">
    <source>
        <dbReference type="ARBA" id="ARBA00022980"/>
    </source>
</evidence>
<dbReference type="KEGG" id="soe:110783990"/>
<evidence type="ECO:0000256" key="1">
    <source>
        <dbReference type="ARBA" id="ARBA00007345"/>
    </source>
</evidence>
<dbReference type="NCBIfam" id="TIGR01025">
    <property type="entry name" value="uS19_arch"/>
    <property type="match status" value="1"/>
</dbReference>
<keyword evidence="5" id="KW-1185">Reference proteome</keyword>
<name>A0A9R0I7U8_SPIOL</name>
<dbReference type="InterPro" id="IPR023575">
    <property type="entry name" value="Ribosomal_uS19_SF"/>
</dbReference>
<dbReference type="PANTHER" id="PTHR11880:SF2">
    <property type="entry name" value="SMALL RIBOSOMAL SUBUNIT PROTEIN US19"/>
    <property type="match status" value="1"/>
</dbReference>
<sequence>MADVEGDVAAAAGAAAPKKRTFRKFSYRGIDLDALLDLSTDELVKHFPARIRRRLERGLKRKPMALIKKLRKAKREAPPGEKPEPVRTHLRNMIIVPEMIGSIIGVYNGKTFNQVEIKPEMIAHYLAEFSISYKPVKHGRPGIGATHSSRFIPLK</sequence>
<dbReference type="Proteomes" id="UP000813463">
    <property type="component" value="Chromosome 5"/>
</dbReference>
<dbReference type="Pfam" id="PF00203">
    <property type="entry name" value="Ribosomal_S19"/>
    <property type="match status" value="1"/>
</dbReference>
<keyword evidence="3 4" id="KW-0687">Ribonucleoprotein</keyword>
<dbReference type="FunFam" id="3.30.860.10:FF:000002">
    <property type="entry name" value="40S ribosomal protein S15"/>
    <property type="match status" value="1"/>
</dbReference>
<comment type="similarity">
    <text evidence="1 4">Belongs to the universal ribosomal protein uS19 family.</text>
</comment>
<reference evidence="5" key="1">
    <citation type="journal article" date="2021" name="Nat. Commun.">
        <title>Genomic analyses provide insights into spinach domestication and the genetic basis of agronomic traits.</title>
        <authorList>
            <person name="Cai X."/>
            <person name="Sun X."/>
            <person name="Xu C."/>
            <person name="Sun H."/>
            <person name="Wang X."/>
            <person name="Ge C."/>
            <person name="Zhang Z."/>
            <person name="Wang Q."/>
            <person name="Fei Z."/>
            <person name="Jiao C."/>
            <person name="Wang Q."/>
        </authorList>
    </citation>
    <scope>NUCLEOTIDE SEQUENCE [LARGE SCALE GENOMIC DNA]</scope>
    <source>
        <strain evidence="5">cv. Varoflay</strain>
    </source>
</reference>
<dbReference type="GeneID" id="110783990"/>
<dbReference type="InterPro" id="IPR002222">
    <property type="entry name" value="Ribosomal_uS19"/>
</dbReference>
<evidence type="ECO:0000256" key="3">
    <source>
        <dbReference type="ARBA" id="ARBA00023274"/>
    </source>
</evidence>
<evidence type="ECO:0000313" key="6">
    <source>
        <dbReference type="RefSeq" id="XP_021844098.1"/>
    </source>
</evidence>
<protein>
    <submittedName>
        <fullName evidence="6">40S ribosomal protein S15</fullName>
    </submittedName>
</protein>
<keyword evidence="2 4" id="KW-0689">Ribosomal protein</keyword>
<dbReference type="PRINTS" id="PR00975">
    <property type="entry name" value="RIBOSOMALS19"/>
</dbReference>
<accession>A0A9R0I7U8</accession>
<gene>
    <name evidence="6" type="primary">LOC110783990</name>
</gene>
<evidence type="ECO:0000256" key="4">
    <source>
        <dbReference type="RuleBase" id="RU003485"/>
    </source>
</evidence>
<dbReference type="RefSeq" id="XP_021844098.1">
    <property type="nucleotide sequence ID" value="XM_021988406.2"/>
</dbReference>
<dbReference type="GO" id="GO:0022627">
    <property type="term" value="C:cytosolic small ribosomal subunit"/>
    <property type="evidence" value="ECO:0000318"/>
    <property type="project" value="GO_Central"/>
</dbReference>